<reference evidence="9" key="2">
    <citation type="submission" date="2025-08" db="UniProtKB">
        <authorList>
            <consortium name="Ensembl"/>
        </authorList>
    </citation>
    <scope>IDENTIFICATION</scope>
</reference>
<evidence type="ECO:0000256" key="2">
    <source>
        <dbReference type="ARBA" id="ARBA00022552"/>
    </source>
</evidence>
<dbReference type="Pfam" id="PF08168">
    <property type="entry name" value="NOL11_N"/>
    <property type="match status" value="1"/>
</dbReference>
<evidence type="ECO:0000256" key="1">
    <source>
        <dbReference type="ARBA" id="ARBA00004604"/>
    </source>
</evidence>
<evidence type="ECO:0000256" key="5">
    <source>
        <dbReference type="ARBA" id="ARBA00023163"/>
    </source>
</evidence>
<evidence type="ECO:0000313" key="9">
    <source>
        <dbReference type="Ensembl" id="ENSHHUP00000064821.1"/>
    </source>
</evidence>
<keyword evidence="4" id="KW-0010">Activator</keyword>
<evidence type="ECO:0000259" key="7">
    <source>
        <dbReference type="Pfam" id="PF08168"/>
    </source>
</evidence>
<dbReference type="Pfam" id="PF20998">
    <property type="entry name" value="Nol11_C"/>
    <property type="match status" value="1"/>
</dbReference>
<keyword evidence="3" id="KW-0805">Transcription regulation</keyword>
<dbReference type="Ensembl" id="ENSHHUT00000067023.1">
    <property type="protein sequence ID" value="ENSHHUP00000064821.1"/>
    <property type="gene ID" value="ENSHHUG00000038290.1"/>
</dbReference>
<name>A0A4W5PJN5_9TELE</name>
<dbReference type="InterPro" id="IPR012584">
    <property type="entry name" value="NOL11_N"/>
</dbReference>
<proteinExistence type="predicted"/>
<keyword evidence="10" id="KW-1185">Reference proteome</keyword>
<dbReference type="GO" id="GO:0030490">
    <property type="term" value="P:maturation of SSU-rRNA"/>
    <property type="evidence" value="ECO:0007669"/>
    <property type="project" value="InterPro"/>
</dbReference>
<comment type="subcellular location">
    <subcellularLocation>
        <location evidence="1">Nucleus</location>
        <location evidence="1">Nucleolus</location>
    </subcellularLocation>
</comment>
<dbReference type="InterPro" id="IPR048897">
    <property type="entry name" value="Nol11_C"/>
</dbReference>
<dbReference type="PANTHER" id="PTHR15633:SF2">
    <property type="entry name" value="NUCLEOLAR PROTEIN 11"/>
    <property type="match status" value="1"/>
</dbReference>
<keyword evidence="2" id="KW-0698">rRNA processing</keyword>
<organism evidence="9 10">
    <name type="scientific">Hucho hucho</name>
    <name type="common">huchen</name>
    <dbReference type="NCBI Taxonomy" id="62062"/>
    <lineage>
        <taxon>Eukaryota</taxon>
        <taxon>Metazoa</taxon>
        <taxon>Chordata</taxon>
        <taxon>Craniata</taxon>
        <taxon>Vertebrata</taxon>
        <taxon>Euteleostomi</taxon>
        <taxon>Actinopterygii</taxon>
        <taxon>Neopterygii</taxon>
        <taxon>Teleostei</taxon>
        <taxon>Protacanthopterygii</taxon>
        <taxon>Salmoniformes</taxon>
        <taxon>Salmonidae</taxon>
        <taxon>Salmoninae</taxon>
        <taxon>Hucho</taxon>
    </lineage>
</organism>
<reference evidence="10" key="1">
    <citation type="submission" date="2018-06" db="EMBL/GenBank/DDBJ databases">
        <title>Genome assembly of Danube salmon.</title>
        <authorList>
            <person name="Macqueen D.J."/>
            <person name="Gundappa M.K."/>
        </authorList>
    </citation>
    <scope>NUCLEOTIDE SEQUENCE [LARGE SCALE GENOMIC DNA]</scope>
</reference>
<sequence length="767" mass="84909">MAALYEGFTLCGLVPTQNASDSAIQGIELDGDSDHALVTDSTRSVTLYKVSDQKPLGSWTVKQGQLLTCPAVCNFQTKEYVVVSDNKVIRVWKDEDFNLDRAFKATVSADVWRVHSAPGGEPVVLFQRGAVRLLDSLLSAPQQPIEDVLSEEEVIRWSTNIVAEKQHFVLFTTEQKGEHFLYVQRLNPNTLQKYRLEREDSRSAPLSFSASLRDKHINLLYLYPNGCVYQSVVAARGYVGPEGVQALPRSLRLRLPVGEGELGAASAVALDEAHVAVVGMPHPSARTGKDFLCIWNTNFQTLQAGKEMAGRIHGQVGIRIWSYIFFASNFNQMTLYLYLALKIHFTPIYINDHSFISPQVWCYLGKLFVPHGKALSVIPYECQKSSLASALGKLRHAGIAVSKSSVAVPSWNTLLHGNQPQGPAKIVATRKSKLSRKSQSVQALTVDQVLKLIKTGPVDEVQREVEALVSRGDAQDLQLSVGQLACHLVARSQAETTFYTPGALAQLVRTQCLCHSVCPDLLLLALEHKDYFLCQLCLQLFPDIPEVVTCACLKTFISVPDGDVEMVSLEPDSVSFMEGLVVAGARGGQQNGFSPPLFEEDSCDAHHQPKPTQHQDKKNPTLQLEACPVGLHKAVLLNEVLQTPYSDNLLLPHLKDLNTQQVILFLQYLQFVYLKYSQDVYTQTPGLRSPTVTQVIDWVCLLLDAHFTVLVMAPDAKGLLSNLNSFVKSQVKLFSELGKIEGSLQGLHKMKLSKDISQYSIEVIELF</sequence>
<evidence type="ECO:0000259" key="8">
    <source>
        <dbReference type="Pfam" id="PF20998"/>
    </source>
</evidence>
<feature type="domain" description="Nucleolar protein 11 N-terminal" evidence="7">
    <location>
        <begin position="1"/>
        <end position="316"/>
    </location>
</feature>
<dbReference type="AlphaFoldDB" id="A0A4W5PJN5"/>
<accession>A0A4W5PJN5</accession>
<dbReference type="SUPFAM" id="SSF50978">
    <property type="entry name" value="WD40 repeat-like"/>
    <property type="match status" value="1"/>
</dbReference>
<evidence type="ECO:0000256" key="6">
    <source>
        <dbReference type="ARBA" id="ARBA00023242"/>
    </source>
</evidence>
<protein>
    <submittedName>
        <fullName evidence="9">Nucleolar protein 11</fullName>
    </submittedName>
</protein>
<keyword evidence="5" id="KW-0804">Transcription</keyword>
<dbReference type="InterPro" id="IPR042859">
    <property type="entry name" value="NOL11"/>
</dbReference>
<evidence type="ECO:0000313" key="10">
    <source>
        <dbReference type="Proteomes" id="UP000314982"/>
    </source>
</evidence>
<evidence type="ECO:0000256" key="3">
    <source>
        <dbReference type="ARBA" id="ARBA00023015"/>
    </source>
</evidence>
<dbReference type="GO" id="GO:0003723">
    <property type="term" value="F:RNA binding"/>
    <property type="evidence" value="ECO:0007669"/>
    <property type="project" value="TreeGrafter"/>
</dbReference>
<keyword evidence="6" id="KW-0539">Nucleus</keyword>
<dbReference type="STRING" id="62062.ENSHHUP00000064821"/>
<feature type="domain" description="Nucleolar protein 11 C-terminal" evidence="8">
    <location>
        <begin position="472"/>
        <end position="767"/>
    </location>
</feature>
<dbReference type="PANTHER" id="PTHR15633">
    <property type="entry name" value="NUCLEOLAR PROTEIN 11"/>
    <property type="match status" value="1"/>
</dbReference>
<reference evidence="9" key="3">
    <citation type="submission" date="2025-09" db="UniProtKB">
        <authorList>
            <consortium name="Ensembl"/>
        </authorList>
    </citation>
    <scope>IDENTIFICATION</scope>
</reference>
<dbReference type="InterPro" id="IPR036322">
    <property type="entry name" value="WD40_repeat_dom_sf"/>
</dbReference>
<evidence type="ECO:0000256" key="4">
    <source>
        <dbReference type="ARBA" id="ARBA00023159"/>
    </source>
</evidence>
<dbReference type="GeneTree" id="ENSGT00390000009760"/>
<dbReference type="GO" id="GO:0005730">
    <property type="term" value="C:nucleolus"/>
    <property type="evidence" value="ECO:0007669"/>
    <property type="project" value="UniProtKB-SubCell"/>
</dbReference>
<dbReference type="Proteomes" id="UP000314982">
    <property type="component" value="Unassembled WGS sequence"/>
</dbReference>